<sequence length="194" mass="20759">MQTRALAWSRGVRGERGGGLGGRIESGLGRAWRGATFCSCHRGSSGRSPRPPPPSLPGNFFQQPPLGWSPPPPSPPQLSSLTPRLSSGAQRNLSLSINFEFPVNAAPPLAPTPPFQLCWQEGLGHWQNPLREPADQKCQLCVLGPVKSLSSAQALRRPVHGSQGSPETNADTDHPSPTPPPPTTPHLARKDEML</sequence>
<feature type="region of interest" description="Disordered" evidence="1">
    <location>
        <begin position="41"/>
        <end position="87"/>
    </location>
</feature>
<name>A0ABN8Y6J2_RANTA</name>
<evidence type="ECO:0000313" key="3">
    <source>
        <dbReference type="Proteomes" id="UP001176941"/>
    </source>
</evidence>
<organism evidence="2 3">
    <name type="scientific">Rangifer tarandus platyrhynchus</name>
    <name type="common">Svalbard reindeer</name>
    <dbReference type="NCBI Taxonomy" id="3082113"/>
    <lineage>
        <taxon>Eukaryota</taxon>
        <taxon>Metazoa</taxon>
        <taxon>Chordata</taxon>
        <taxon>Craniata</taxon>
        <taxon>Vertebrata</taxon>
        <taxon>Euteleostomi</taxon>
        <taxon>Mammalia</taxon>
        <taxon>Eutheria</taxon>
        <taxon>Laurasiatheria</taxon>
        <taxon>Artiodactyla</taxon>
        <taxon>Ruminantia</taxon>
        <taxon>Pecora</taxon>
        <taxon>Cervidae</taxon>
        <taxon>Odocoileinae</taxon>
        <taxon>Rangifer</taxon>
    </lineage>
</organism>
<evidence type="ECO:0000256" key="1">
    <source>
        <dbReference type="SAM" id="MobiDB-lite"/>
    </source>
</evidence>
<feature type="region of interest" description="Disordered" evidence="1">
    <location>
        <begin position="1"/>
        <end position="23"/>
    </location>
</feature>
<reference evidence="2" key="1">
    <citation type="submission" date="2023-04" db="EMBL/GenBank/DDBJ databases">
        <authorList>
            <consortium name="ELIXIR-Norway"/>
        </authorList>
    </citation>
    <scope>NUCLEOTIDE SEQUENCE [LARGE SCALE GENOMIC DNA]</scope>
</reference>
<dbReference type="Proteomes" id="UP001176941">
    <property type="component" value="Chromosome 12"/>
</dbReference>
<feature type="compositionally biased region" description="Low complexity" evidence="1">
    <location>
        <begin position="77"/>
        <end position="87"/>
    </location>
</feature>
<accession>A0ABN8Y6J2</accession>
<gene>
    <name evidence="2" type="ORF">MRATA1EN1_LOCUS4393</name>
</gene>
<feature type="region of interest" description="Disordered" evidence="1">
    <location>
        <begin position="151"/>
        <end position="194"/>
    </location>
</feature>
<dbReference type="EMBL" id="OX459948">
    <property type="protein sequence ID" value="CAI9155431.1"/>
    <property type="molecule type" value="Genomic_DNA"/>
</dbReference>
<feature type="compositionally biased region" description="Pro residues" evidence="1">
    <location>
        <begin position="67"/>
        <end position="76"/>
    </location>
</feature>
<feature type="non-terminal residue" evidence="2">
    <location>
        <position position="194"/>
    </location>
</feature>
<keyword evidence="3" id="KW-1185">Reference proteome</keyword>
<proteinExistence type="predicted"/>
<evidence type="ECO:0000313" key="2">
    <source>
        <dbReference type="EMBL" id="CAI9155431.1"/>
    </source>
</evidence>
<protein>
    <submittedName>
        <fullName evidence="2">Uncharacterized protein</fullName>
    </submittedName>
</protein>
<feature type="non-terminal residue" evidence="2">
    <location>
        <position position="1"/>
    </location>
</feature>